<reference evidence="2 3" key="1">
    <citation type="journal article" date="2023" name="Life. Sci Alliance">
        <title>Evolutionary insights into 3D genome organization and epigenetic landscape of Vigna mungo.</title>
        <authorList>
            <person name="Junaid A."/>
            <person name="Singh B."/>
            <person name="Bhatia S."/>
        </authorList>
    </citation>
    <scope>NUCLEOTIDE SEQUENCE [LARGE SCALE GENOMIC DNA]</scope>
    <source>
        <strain evidence="2">Urdbean</strain>
    </source>
</reference>
<organism evidence="2 3">
    <name type="scientific">Vigna mungo</name>
    <name type="common">Black gram</name>
    <name type="synonym">Phaseolus mungo</name>
    <dbReference type="NCBI Taxonomy" id="3915"/>
    <lineage>
        <taxon>Eukaryota</taxon>
        <taxon>Viridiplantae</taxon>
        <taxon>Streptophyta</taxon>
        <taxon>Embryophyta</taxon>
        <taxon>Tracheophyta</taxon>
        <taxon>Spermatophyta</taxon>
        <taxon>Magnoliopsida</taxon>
        <taxon>eudicotyledons</taxon>
        <taxon>Gunneridae</taxon>
        <taxon>Pentapetalae</taxon>
        <taxon>rosids</taxon>
        <taxon>fabids</taxon>
        <taxon>Fabales</taxon>
        <taxon>Fabaceae</taxon>
        <taxon>Papilionoideae</taxon>
        <taxon>50 kb inversion clade</taxon>
        <taxon>NPAAA clade</taxon>
        <taxon>indigoferoid/millettioid clade</taxon>
        <taxon>Phaseoleae</taxon>
        <taxon>Vigna</taxon>
    </lineage>
</organism>
<proteinExistence type="predicted"/>
<name>A0AAQ3RHN8_VIGMU</name>
<protein>
    <recommendedName>
        <fullName evidence="1">EDR1/CTR1/ARMC3-like peptidase-like domain-containing protein</fullName>
    </recommendedName>
</protein>
<dbReference type="InterPro" id="IPR055164">
    <property type="entry name" value="EDR1/CTR1/ARMC3-like_pept-like"/>
</dbReference>
<evidence type="ECO:0000313" key="2">
    <source>
        <dbReference type="EMBL" id="WVY95733.1"/>
    </source>
</evidence>
<feature type="domain" description="EDR1/CTR1/ARMC3-like peptidase-like" evidence="1">
    <location>
        <begin position="76"/>
        <end position="122"/>
    </location>
</feature>
<dbReference type="EMBL" id="CP144692">
    <property type="protein sequence ID" value="WVY95733.1"/>
    <property type="molecule type" value="Genomic_DNA"/>
</dbReference>
<dbReference type="AlphaFoldDB" id="A0AAQ3RHN8"/>
<evidence type="ECO:0000259" key="1">
    <source>
        <dbReference type="Pfam" id="PF14381"/>
    </source>
</evidence>
<evidence type="ECO:0000313" key="3">
    <source>
        <dbReference type="Proteomes" id="UP001374535"/>
    </source>
</evidence>
<dbReference type="Proteomes" id="UP001374535">
    <property type="component" value="Chromosome 9"/>
</dbReference>
<sequence>MKHGNQDVVDNLQTASLLALFVSDHFGGSDRGAIIEQTRKSVSGSNYNKPFICTCSVGSSTSIRASTEPVVNTIDDITLSKTCEKSLDSIKKRRNSIIVPIGSVQYGVCRHRALLFKVIVDTKTVL</sequence>
<accession>A0AAQ3RHN8</accession>
<dbReference type="Pfam" id="PF14381">
    <property type="entry name" value="EDR1_CTR1_ARMC3_pept"/>
    <property type="match status" value="1"/>
</dbReference>
<keyword evidence="3" id="KW-1185">Reference proteome</keyword>
<gene>
    <name evidence="2" type="ORF">V8G54_027884</name>
</gene>